<evidence type="ECO:0000313" key="3">
    <source>
        <dbReference type="EMBL" id="KZB69191.1"/>
    </source>
</evidence>
<dbReference type="RefSeq" id="WP_062948311.1">
    <property type="nucleotide sequence ID" value="NZ_LPVY01000002.1"/>
</dbReference>
<feature type="transmembrane region" description="Helical" evidence="2">
    <location>
        <begin position="67"/>
        <end position="88"/>
    </location>
</feature>
<keyword evidence="2" id="KW-1133">Transmembrane helix</keyword>
<evidence type="ECO:0000313" key="4">
    <source>
        <dbReference type="Proteomes" id="UP000076335"/>
    </source>
</evidence>
<comment type="caution">
    <text evidence="3">The sequence shown here is derived from an EMBL/GenBank/DDBJ whole genome shotgun (WGS) entry which is preliminary data.</text>
</comment>
<dbReference type="OrthoDB" id="7366010at2"/>
<protein>
    <submittedName>
        <fullName evidence="3">Uncharacterized protein</fullName>
    </submittedName>
</protein>
<feature type="region of interest" description="Disordered" evidence="1">
    <location>
        <begin position="1"/>
        <end position="55"/>
    </location>
</feature>
<gene>
    <name evidence="3" type="ORF">AUP42_09930</name>
</gene>
<reference evidence="3 4" key="1">
    <citation type="submission" date="2015-12" db="EMBL/GenBank/DDBJ databases">
        <title>Genome sequence of Thalassospira lucentensis MCCC 1A02072.</title>
        <authorList>
            <person name="Lu L."/>
            <person name="Lai Q."/>
            <person name="Shao Z."/>
            <person name="Qian P."/>
        </authorList>
    </citation>
    <scope>NUCLEOTIDE SEQUENCE [LARGE SCALE GENOMIC DNA]</scope>
    <source>
        <strain evidence="3 4">MCCC 1A02072</strain>
    </source>
</reference>
<proteinExistence type="predicted"/>
<name>A0A154LBL1_9PROT</name>
<feature type="compositionally biased region" description="Basic and acidic residues" evidence="1">
    <location>
        <begin position="1"/>
        <end position="18"/>
    </location>
</feature>
<dbReference type="Proteomes" id="UP000076335">
    <property type="component" value="Unassembled WGS sequence"/>
</dbReference>
<organism evidence="3 4">
    <name type="scientific">Thalassospira lucentensis</name>
    <dbReference type="NCBI Taxonomy" id="168935"/>
    <lineage>
        <taxon>Bacteria</taxon>
        <taxon>Pseudomonadati</taxon>
        <taxon>Pseudomonadota</taxon>
        <taxon>Alphaproteobacteria</taxon>
        <taxon>Rhodospirillales</taxon>
        <taxon>Thalassospiraceae</taxon>
        <taxon>Thalassospira</taxon>
    </lineage>
</organism>
<accession>A0A154LBL1</accession>
<dbReference type="EMBL" id="LPVY01000002">
    <property type="protein sequence ID" value="KZB69191.1"/>
    <property type="molecule type" value="Genomic_DNA"/>
</dbReference>
<dbReference type="AlphaFoldDB" id="A0A154LBL1"/>
<evidence type="ECO:0000256" key="2">
    <source>
        <dbReference type="SAM" id="Phobius"/>
    </source>
</evidence>
<keyword evidence="2" id="KW-0472">Membrane</keyword>
<keyword evidence="2" id="KW-0812">Transmembrane</keyword>
<sequence length="90" mass="9886">MTANNHRNDEPASGRRDQGTVLDRMQMPPMSGDEALRRFHKDREAGGHKSQSDETTELAKLHPVMRFAVVAGTFILIVAALLGVLYLIGA</sequence>
<evidence type="ECO:0000256" key="1">
    <source>
        <dbReference type="SAM" id="MobiDB-lite"/>
    </source>
</evidence>
<feature type="compositionally biased region" description="Basic and acidic residues" evidence="1">
    <location>
        <begin position="34"/>
        <end position="55"/>
    </location>
</feature>